<sequence>MAEVACPLEAAERVVRRRVQAGRSLRQVLEGAACEVPPAPYTKPINSLTSNGGLATLWQTSSPGPNGNQFLTTQTAPAAPEAHLTLPNTKAGQMQTAISILCESCRAVGSTAYTAWTDCSLCQFATSL</sequence>
<accession>A0AAD1RYZ3</accession>
<reference evidence="1" key="1">
    <citation type="submission" date="2022-03" db="EMBL/GenBank/DDBJ databases">
        <authorList>
            <person name="Alioto T."/>
            <person name="Alioto T."/>
            <person name="Gomez Garrido J."/>
        </authorList>
    </citation>
    <scope>NUCLEOTIDE SEQUENCE</scope>
</reference>
<gene>
    <name evidence="1" type="ORF">PECUL_23A029071</name>
</gene>
<dbReference type="AlphaFoldDB" id="A0AAD1RYZ3"/>
<organism evidence="1 2">
    <name type="scientific">Pelobates cultripes</name>
    <name type="common">Western spadefoot toad</name>
    <dbReference type="NCBI Taxonomy" id="61616"/>
    <lineage>
        <taxon>Eukaryota</taxon>
        <taxon>Metazoa</taxon>
        <taxon>Chordata</taxon>
        <taxon>Craniata</taxon>
        <taxon>Vertebrata</taxon>
        <taxon>Euteleostomi</taxon>
        <taxon>Amphibia</taxon>
        <taxon>Batrachia</taxon>
        <taxon>Anura</taxon>
        <taxon>Pelobatoidea</taxon>
        <taxon>Pelobatidae</taxon>
        <taxon>Pelobates</taxon>
    </lineage>
</organism>
<dbReference type="Proteomes" id="UP001295444">
    <property type="component" value="Chromosome 04"/>
</dbReference>
<name>A0AAD1RYZ3_PELCU</name>
<protein>
    <submittedName>
        <fullName evidence="1">Uncharacterized protein</fullName>
    </submittedName>
</protein>
<keyword evidence="2" id="KW-1185">Reference proteome</keyword>
<evidence type="ECO:0000313" key="1">
    <source>
        <dbReference type="EMBL" id="CAH2284092.1"/>
    </source>
</evidence>
<dbReference type="EMBL" id="OW240915">
    <property type="protein sequence ID" value="CAH2284092.1"/>
    <property type="molecule type" value="Genomic_DNA"/>
</dbReference>
<proteinExistence type="predicted"/>
<evidence type="ECO:0000313" key="2">
    <source>
        <dbReference type="Proteomes" id="UP001295444"/>
    </source>
</evidence>